<evidence type="ECO:0000313" key="3">
    <source>
        <dbReference type="Proteomes" id="UP000505377"/>
    </source>
</evidence>
<keyword evidence="3" id="KW-1185">Reference proteome</keyword>
<dbReference type="AlphaFoldDB" id="A0A6M6JCC2"/>
<gene>
    <name evidence="2" type="ORF">HOP40_07035</name>
</gene>
<name>A0A6M6JCC2_9PSEU</name>
<reference evidence="2 3" key="1">
    <citation type="submission" date="2020-05" db="EMBL/GenBank/DDBJ databases">
        <authorList>
            <person name="Mo P."/>
        </authorList>
    </citation>
    <scope>NUCLEOTIDE SEQUENCE [LARGE SCALE GENOMIC DNA]</scope>
    <source>
        <strain evidence="2 3">Gen01</strain>
    </source>
</reference>
<dbReference type="RefSeq" id="WP_172155816.1">
    <property type="nucleotide sequence ID" value="NZ_CP053564.1"/>
</dbReference>
<organism evidence="2 3">
    <name type="scientific">Pseudonocardia broussonetiae</name>
    <dbReference type="NCBI Taxonomy" id="2736640"/>
    <lineage>
        <taxon>Bacteria</taxon>
        <taxon>Bacillati</taxon>
        <taxon>Actinomycetota</taxon>
        <taxon>Actinomycetes</taxon>
        <taxon>Pseudonocardiales</taxon>
        <taxon>Pseudonocardiaceae</taxon>
        <taxon>Pseudonocardia</taxon>
    </lineage>
</organism>
<keyword evidence="1" id="KW-0812">Transmembrane</keyword>
<accession>A0A6M6JCC2</accession>
<dbReference type="KEGG" id="pbro:HOP40_07035"/>
<evidence type="ECO:0000313" key="2">
    <source>
        <dbReference type="EMBL" id="QJY45584.1"/>
    </source>
</evidence>
<keyword evidence="1" id="KW-1133">Transmembrane helix</keyword>
<sequence length="316" mass="34736">MADEVPIVLVEIAHIHAASRNGPRWRSDMTDDERRAFENLILLCVYHHKLVDNKPTGNNFKVATLRAWKNRREQGLAPLLQGLTEVDLKELLAENLQEVIGETRRELLGAIRVVEGIAAESASMLRVLVEQTLNRPYLDAELVGSLAESARAFGVLPDYAPGLSDSARSLRLMPDYVPMLKDSARPLNNLPDYVAILQSATREVARIPEHSTQLLHAVTQLREAADSNSSLLRDVREFVGVMESLSSLERSVQSLLIASKSAADNAVLLDEVSAAASTIRVPDRLTYFRNGAIAGMLVTIVLVAIIWYQVAGSVSP</sequence>
<protein>
    <submittedName>
        <fullName evidence="2">Uncharacterized protein</fullName>
    </submittedName>
</protein>
<dbReference type="EMBL" id="CP053564">
    <property type="protein sequence ID" value="QJY45584.1"/>
    <property type="molecule type" value="Genomic_DNA"/>
</dbReference>
<evidence type="ECO:0000256" key="1">
    <source>
        <dbReference type="SAM" id="Phobius"/>
    </source>
</evidence>
<keyword evidence="1" id="KW-0472">Membrane</keyword>
<dbReference type="Proteomes" id="UP000505377">
    <property type="component" value="Chromosome"/>
</dbReference>
<feature type="transmembrane region" description="Helical" evidence="1">
    <location>
        <begin position="287"/>
        <end position="310"/>
    </location>
</feature>
<proteinExistence type="predicted"/>